<accession>A0A445F2G0</accession>
<proteinExistence type="predicted"/>
<evidence type="ECO:0000313" key="2">
    <source>
        <dbReference type="Proteomes" id="UP000289340"/>
    </source>
</evidence>
<dbReference type="EMBL" id="QZWG01000020">
    <property type="protein sequence ID" value="RZB43003.1"/>
    <property type="molecule type" value="Genomic_DNA"/>
</dbReference>
<keyword evidence="2" id="KW-1185">Reference proteome</keyword>
<organism evidence="1 2">
    <name type="scientific">Glycine soja</name>
    <name type="common">Wild soybean</name>
    <dbReference type="NCBI Taxonomy" id="3848"/>
    <lineage>
        <taxon>Eukaryota</taxon>
        <taxon>Viridiplantae</taxon>
        <taxon>Streptophyta</taxon>
        <taxon>Embryophyta</taxon>
        <taxon>Tracheophyta</taxon>
        <taxon>Spermatophyta</taxon>
        <taxon>Magnoliopsida</taxon>
        <taxon>eudicotyledons</taxon>
        <taxon>Gunneridae</taxon>
        <taxon>Pentapetalae</taxon>
        <taxon>rosids</taxon>
        <taxon>fabids</taxon>
        <taxon>Fabales</taxon>
        <taxon>Fabaceae</taxon>
        <taxon>Papilionoideae</taxon>
        <taxon>50 kb inversion clade</taxon>
        <taxon>NPAAA clade</taxon>
        <taxon>indigoferoid/millettioid clade</taxon>
        <taxon>Phaseoleae</taxon>
        <taxon>Glycine</taxon>
        <taxon>Glycine subgen. Soja</taxon>
    </lineage>
</organism>
<name>A0A445F2G0_GLYSO</name>
<dbReference type="Proteomes" id="UP000289340">
    <property type="component" value="Chromosome 20"/>
</dbReference>
<reference evidence="1 2" key="1">
    <citation type="submission" date="2018-09" db="EMBL/GenBank/DDBJ databases">
        <title>A high-quality reference genome of wild soybean provides a powerful tool to mine soybean genomes.</title>
        <authorList>
            <person name="Xie M."/>
            <person name="Chung C.Y.L."/>
            <person name="Li M.-W."/>
            <person name="Wong F.-L."/>
            <person name="Chan T.-F."/>
            <person name="Lam H.-M."/>
        </authorList>
    </citation>
    <scope>NUCLEOTIDE SEQUENCE [LARGE SCALE GENOMIC DNA]</scope>
    <source>
        <strain evidence="2">cv. W05</strain>
        <tissue evidence="1">Hypocotyl of etiolated seedlings</tissue>
    </source>
</reference>
<dbReference type="AlphaFoldDB" id="A0A445F2G0"/>
<sequence length="234" mass="25188">MTKVKARAISRLGRIDGDSALRETRIRATWEYVSSVEGGQQGMVGLYVICGCGELFCTIARSPPSTTCDGYSSTTAREQWHTQHLSHKFRLHPMLSMDSASIDNSSSSNFVVYDGYGGGGGYNVIPMGTTTTVVASDGDQNPRSNHGFGDNEIKALGYESVYGSTTDPYHAHAMNLYYLTQQQPSSVDAVKASAYDQGSACNTWVPTAIPTHAPRSSTSMALCHGATPFSLLHE</sequence>
<protein>
    <submittedName>
        <fullName evidence="1">Uncharacterized protein</fullName>
    </submittedName>
</protein>
<gene>
    <name evidence="1" type="ORF">D0Y65_053562</name>
</gene>
<comment type="caution">
    <text evidence="1">The sequence shown here is derived from an EMBL/GenBank/DDBJ whole genome shotgun (WGS) entry which is preliminary data.</text>
</comment>
<evidence type="ECO:0000313" key="1">
    <source>
        <dbReference type="EMBL" id="RZB43003.1"/>
    </source>
</evidence>